<dbReference type="Proteomes" id="UP001396334">
    <property type="component" value="Unassembled WGS sequence"/>
</dbReference>
<sequence length="85" mass="9283">MMADGGAGGFSDGLTVSNDALQTRQRLEESSNSEMKRYRNGEIWDFEHEPFRSDPLPVLARAVAGCSNHNSVGGCAFLQHLCLII</sequence>
<proteinExistence type="predicted"/>
<feature type="compositionally biased region" description="Polar residues" evidence="1">
    <location>
        <begin position="14"/>
        <end position="24"/>
    </location>
</feature>
<evidence type="ECO:0000313" key="2">
    <source>
        <dbReference type="EMBL" id="KAK8490941.1"/>
    </source>
</evidence>
<feature type="compositionally biased region" description="Basic and acidic residues" evidence="1">
    <location>
        <begin position="25"/>
        <end position="34"/>
    </location>
</feature>
<reference evidence="2 3" key="1">
    <citation type="journal article" date="2024" name="G3 (Bethesda)">
        <title>Genome assembly of Hibiscus sabdariffa L. provides insights into metabolisms of medicinal natural products.</title>
        <authorList>
            <person name="Kim T."/>
        </authorList>
    </citation>
    <scope>NUCLEOTIDE SEQUENCE [LARGE SCALE GENOMIC DNA]</scope>
    <source>
        <strain evidence="2">TK-2024</strain>
        <tissue evidence="2">Old leaves</tissue>
    </source>
</reference>
<dbReference type="EMBL" id="JBBPBN010000268">
    <property type="protein sequence ID" value="KAK8490941.1"/>
    <property type="molecule type" value="Genomic_DNA"/>
</dbReference>
<protein>
    <submittedName>
        <fullName evidence="2">Uncharacterized protein</fullName>
    </submittedName>
</protein>
<evidence type="ECO:0000313" key="3">
    <source>
        <dbReference type="Proteomes" id="UP001396334"/>
    </source>
</evidence>
<organism evidence="2 3">
    <name type="scientific">Hibiscus sabdariffa</name>
    <name type="common">roselle</name>
    <dbReference type="NCBI Taxonomy" id="183260"/>
    <lineage>
        <taxon>Eukaryota</taxon>
        <taxon>Viridiplantae</taxon>
        <taxon>Streptophyta</taxon>
        <taxon>Embryophyta</taxon>
        <taxon>Tracheophyta</taxon>
        <taxon>Spermatophyta</taxon>
        <taxon>Magnoliopsida</taxon>
        <taxon>eudicotyledons</taxon>
        <taxon>Gunneridae</taxon>
        <taxon>Pentapetalae</taxon>
        <taxon>rosids</taxon>
        <taxon>malvids</taxon>
        <taxon>Malvales</taxon>
        <taxon>Malvaceae</taxon>
        <taxon>Malvoideae</taxon>
        <taxon>Hibiscus</taxon>
    </lineage>
</organism>
<keyword evidence="3" id="KW-1185">Reference proteome</keyword>
<accession>A0ABR2ADZ2</accession>
<gene>
    <name evidence="2" type="ORF">V6N11_024148</name>
</gene>
<feature type="compositionally biased region" description="Gly residues" evidence="1">
    <location>
        <begin position="1"/>
        <end position="11"/>
    </location>
</feature>
<name>A0ABR2ADZ2_9ROSI</name>
<feature type="region of interest" description="Disordered" evidence="1">
    <location>
        <begin position="1"/>
        <end position="34"/>
    </location>
</feature>
<comment type="caution">
    <text evidence="2">The sequence shown here is derived from an EMBL/GenBank/DDBJ whole genome shotgun (WGS) entry which is preliminary data.</text>
</comment>
<evidence type="ECO:0000256" key="1">
    <source>
        <dbReference type="SAM" id="MobiDB-lite"/>
    </source>
</evidence>